<evidence type="ECO:0000313" key="4">
    <source>
        <dbReference type="EMBL" id="MBW9094609.1"/>
    </source>
</evidence>
<keyword evidence="4" id="KW-0808">Transferase</keyword>
<feature type="transmembrane region" description="Helical" evidence="1">
    <location>
        <begin position="259"/>
        <end position="281"/>
    </location>
</feature>
<dbReference type="PANTHER" id="PTHR23028:SF53">
    <property type="entry name" value="ACYL_TRANSF_3 DOMAIN-CONTAINING PROTEIN"/>
    <property type="match status" value="1"/>
</dbReference>
<keyword evidence="5" id="KW-1185">Reference proteome</keyword>
<feature type="transmembrane region" description="Helical" evidence="1">
    <location>
        <begin position="21"/>
        <end position="42"/>
    </location>
</feature>
<feature type="transmembrane region" description="Helical" evidence="1">
    <location>
        <begin position="287"/>
        <end position="307"/>
    </location>
</feature>
<accession>A0ABS7HNR1</accession>
<feature type="transmembrane region" description="Helical" evidence="1">
    <location>
        <begin position="195"/>
        <end position="214"/>
    </location>
</feature>
<organism evidence="4 5">
    <name type="scientific">Microbacterium jejuense</name>
    <dbReference type="NCBI Taxonomy" id="1263637"/>
    <lineage>
        <taxon>Bacteria</taxon>
        <taxon>Bacillati</taxon>
        <taxon>Actinomycetota</taxon>
        <taxon>Actinomycetes</taxon>
        <taxon>Micrococcales</taxon>
        <taxon>Microbacteriaceae</taxon>
        <taxon>Microbacterium</taxon>
    </lineage>
</organism>
<feature type="transmembrane region" description="Helical" evidence="1">
    <location>
        <begin position="48"/>
        <end position="70"/>
    </location>
</feature>
<evidence type="ECO:0000313" key="5">
    <source>
        <dbReference type="Proteomes" id="UP001196843"/>
    </source>
</evidence>
<dbReference type="InterPro" id="IPR050879">
    <property type="entry name" value="Acyltransferase_3"/>
</dbReference>
<feature type="domain" description="SGNH" evidence="3">
    <location>
        <begin position="470"/>
        <end position="701"/>
    </location>
</feature>
<feature type="transmembrane region" description="Helical" evidence="1">
    <location>
        <begin position="391"/>
        <end position="410"/>
    </location>
</feature>
<dbReference type="Pfam" id="PF19040">
    <property type="entry name" value="SGNH"/>
    <property type="match status" value="1"/>
</dbReference>
<dbReference type="GO" id="GO:0016746">
    <property type="term" value="F:acyltransferase activity"/>
    <property type="evidence" value="ECO:0007669"/>
    <property type="project" value="UniProtKB-KW"/>
</dbReference>
<keyword evidence="1" id="KW-0812">Transmembrane</keyword>
<comment type="caution">
    <text evidence="4">The sequence shown here is derived from an EMBL/GenBank/DDBJ whole genome shotgun (WGS) entry which is preliminary data.</text>
</comment>
<evidence type="ECO:0000256" key="1">
    <source>
        <dbReference type="SAM" id="Phobius"/>
    </source>
</evidence>
<proteinExistence type="predicted"/>
<dbReference type="RefSeq" id="WP_220301315.1">
    <property type="nucleotide sequence ID" value="NZ_JAEUAW010000009.1"/>
</dbReference>
<dbReference type="Proteomes" id="UP001196843">
    <property type="component" value="Unassembled WGS sequence"/>
</dbReference>
<keyword evidence="1" id="KW-0472">Membrane</keyword>
<dbReference type="EMBL" id="JAEUAW010000009">
    <property type="protein sequence ID" value="MBW9094609.1"/>
    <property type="molecule type" value="Genomic_DNA"/>
</dbReference>
<sequence length="720" mass="77908">MTVAEATRTGRVDRKSEPRAFLPEVQALRAVAVLLVVVYHIYPGKLPGGFVGVDVFFAISGFLITSHLLSSLLTRGTIRISRFWANRIWRLLPASLFVLAACWIFTLLYTPVTVASDTFKQIGAASAYVENWVLAIDSVDYLARDNAPTIVQHYWSLSVEEQFYILWPLLLISTALVVGKLAARRSGSTDAARVRGLWIVMIAVAVGSFIFSVVETRLLPAHAYFDTFTRAWEFAAGGLLALVIVTFRDRIETFRGHRLVGFAGLPFIAGMALIFASGLLMNSSTPFPSGWAGIPVVGTLLVIAGGLPRARPFAVAVQWRPVQFFGDISYSLYLWHWPLIIGFAIVVERRHTTVEGLVILAVAIGLAWLTKITIEDPIRRVGRRAKPVWPSFLLAALGATILISASLFVVNDRAQAAAAAEAERAAAITDESGCVGANATLGTSDCADPFQPTAGSNPVLPYKDLDKDWCLTWFDEDWRTCTFGDTAGTNGTMAIVGDSHAAALTNPLGEYLRERGWKLVTFTRFGCPGLSPTPIGLRAQTPEMEAACAEWSARVTDEISSRTDIDTVLYTSYESAYATPAYPGAVQLTSDDIIQTLGRVADSGKNVILLHDFPRTSGTDVPTCIAQTHDPMADCSVALADGYPPVPHSVAAEKLGGRIRTVDSRAALCDSDRCYQLVGDVVAYADDNHISESFARSLMPYLGPAILDGAPLEPTAGKGQ</sequence>
<feature type="transmembrane region" description="Helical" evidence="1">
    <location>
        <begin position="229"/>
        <end position="247"/>
    </location>
</feature>
<feature type="transmembrane region" description="Helical" evidence="1">
    <location>
        <begin position="353"/>
        <end position="370"/>
    </location>
</feature>
<name>A0ABS7HNR1_9MICO</name>
<dbReference type="InterPro" id="IPR002656">
    <property type="entry name" value="Acyl_transf_3_dom"/>
</dbReference>
<feature type="domain" description="Acyltransferase 3" evidence="2">
    <location>
        <begin position="24"/>
        <end position="370"/>
    </location>
</feature>
<feature type="transmembrane region" description="Helical" evidence="1">
    <location>
        <begin position="164"/>
        <end position="183"/>
    </location>
</feature>
<feature type="transmembrane region" description="Helical" evidence="1">
    <location>
        <begin position="328"/>
        <end position="347"/>
    </location>
</feature>
<evidence type="ECO:0000259" key="2">
    <source>
        <dbReference type="Pfam" id="PF01757"/>
    </source>
</evidence>
<evidence type="ECO:0000259" key="3">
    <source>
        <dbReference type="Pfam" id="PF19040"/>
    </source>
</evidence>
<feature type="transmembrane region" description="Helical" evidence="1">
    <location>
        <begin position="91"/>
        <end position="110"/>
    </location>
</feature>
<keyword evidence="1" id="KW-1133">Transmembrane helix</keyword>
<reference evidence="4 5" key="1">
    <citation type="journal article" date="2021" name="MBio">
        <title>Poor Competitiveness of Bradyrhizobium in Pigeon Pea Root Colonization in Indian Soils.</title>
        <authorList>
            <person name="Chalasani D."/>
            <person name="Basu A."/>
            <person name="Pullabhotla S.V.S.R.N."/>
            <person name="Jorrin B."/>
            <person name="Neal A.L."/>
            <person name="Poole P.S."/>
            <person name="Podile A.R."/>
            <person name="Tkacz A."/>
        </authorList>
    </citation>
    <scope>NUCLEOTIDE SEQUENCE [LARGE SCALE GENOMIC DNA]</scope>
    <source>
        <strain evidence="4 5">HU14</strain>
    </source>
</reference>
<protein>
    <submittedName>
        <fullName evidence="4">Acyltransferase</fullName>
    </submittedName>
</protein>
<dbReference type="Pfam" id="PF01757">
    <property type="entry name" value="Acyl_transf_3"/>
    <property type="match status" value="1"/>
</dbReference>
<keyword evidence="4" id="KW-0012">Acyltransferase</keyword>
<dbReference type="InterPro" id="IPR043968">
    <property type="entry name" value="SGNH"/>
</dbReference>
<dbReference type="PANTHER" id="PTHR23028">
    <property type="entry name" value="ACETYLTRANSFERASE"/>
    <property type="match status" value="1"/>
</dbReference>
<gene>
    <name evidence="4" type="ORF">JNB62_13010</name>
</gene>